<name>A0A482TXX8_9FLAO</name>
<dbReference type="GO" id="GO:0009266">
    <property type="term" value="P:response to temperature stimulus"/>
    <property type="evidence" value="ECO:0007669"/>
    <property type="project" value="UniProtKB-ARBA"/>
</dbReference>
<dbReference type="PROSITE" id="PS51192">
    <property type="entry name" value="HELICASE_ATP_BIND_1"/>
    <property type="match status" value="1"/>
</dbReference>
<dbReference type="PROSITE" id="PS00039">
    <property type="entry name" value="DEAD_ATP_HELICASE"/>
    <property type="match status" value="1"/>
</dbReference>
<evidence type="ECO:0000256" key="12">
    <source>
        <dbReference type="SAM" id="MobiDB-lite"/>
    </source>
</evidence>
<dbReference type="CDD" id="cd00268">
    <property type="entry name" value="DEADc"/>
    <property type="match status" value="1"/>
</dbReference>
<feature type="compositionally biased region" description="Polar residues" evidence="12">
    <location>
        <begin position="406"/>
        <end position="422"/>
    </location>
</feature>
<protein>
    <recommendedName>
        <fullName evidence="9">DEAD-box ATP-dependent RNA helicase RhpA</fullName>
        <ecNumber evidence="1">3.6.4.13</ecNumber>
    </recommendedName>
</protein>
<evidence type="ECO:0000313" key="17">
    <source>
        <dbReference type="Proteomes" id="UP000253235"/>
    </source>
</evidence>
<dbReference type="GO" id="GO:0016787">
    <property type="term" value="F:hydrolase activity"/>
    <property type="evidence" value="ECO:0007669"/>
    <property type="project" value="UniProtKB-KW"/>
</dbReference>
<dbReference type="AlphaFoldDB" id="A0A482TXX8"/>
<dbReference type="InterPro" id="IPR000629">
    <property type="entry name" value="RNA-helicase_DEAD-box_CS"/>
</dbReference>
<dbReference type="GO" id="GO:0005829">
    <property type="term" value="C:cytosol"/>
    <property type="evidence" value="ECO:0007669"/>
    <property type="project" value="TreeGrafter"/>
</dbReference>
<keyword evidence="5 11" id="KW-0347">Helicase</keyword>
<dbReference type="FunFam" id="3.40.50.300:FF:000108">
    <property type="entry name" value="ATP-dependent RNA helicase RhlE"/>
    <property type="match status" value="1"/>
</dbReference>
<dbReference type="GO" id="GO:0003676">
    <property type="term" value="F:nucleic acid binding"/>
    <property type="evidence" value="ECO:0007669"/>
    <property type="project" value="InterPro"/>
</dbReference>
<dbReference type="EMBL" id="QNVY02000002">
    <property type="protein sequence ID" value="RYJ52406.1"/>
    <property type="molecule type" value="Genomic_DNA"/>
</dbReference>
<dbReference type="CDD" id="cd18787">
    <property type="entry name" value="SF2_C_DEAD"/>
    <property type="match status" value="1"/>
</dbReference>
<dbReference type="InterPro" id="IPR001650">
    <property type="entry name" value="Helicase_C-like"/>
</dbReference>
<keyword evidence="3 11" id="KW-0547">Nucleotide-binding</keyword>
<comment type="similarity">
    <text evidence="7 11">Belongs to the DEAD box helicase family.</text>
</comment>
<feature type="region of interest" description="Disordered" evidence="12">
    <location>
        <begin position="369"/>
        <end position="429"/>
    </location>
</feature>
<organism evidence="16 17">
    <name type="scientific">Flavobacterium petrolei</name>
    <dbReference type="NCBI Taxonomy" id="2259594"/>
    <lineage>
        <taxon>Bacteria</taxon>
        <taxon>Pseudomonadati</taxon>
        <taxon>Bacteroidota</taxon>
        <taxon>Flavobacteriia</taxon>
        <taxon>Flavobacteriales</taxon>
        <taxon>Flavobacteriaceae</taxon>
        <taxon>Flavobacterium</taxon>
    </lineage>
</organism>
<dbReference type="Proteomes" id="UP000253235">
    <property type="component" value="Unassembled WGS sequence"/>
</dbReference>
<gene>
    <name evidence="16" type="ORF">DR871_009275</name>
</gene>
<dbReference type="FunFam" id="3.40.50.300:FF:000468">
    <property type="entry name" value="ATP-dependent RNA helicase RhlE"/>
    <property type="match status" value="1"/>
</dbReference>
<dbReference type="InterPro" id="IPR044742">
    <property type="entry name" value="DEAD/DEAH_RhlB"/>
</dbReference>
<keyword evidence="4 11" id="KW-0378">Hydrolase</keyword>
<feature type="compositionally biased region" description="Basic and acidic residues" evidence="12">
    <location>
        <begin position="392"/>
        <end position="405"/>
    </location>
</feature>
<evidence type="ECO:0000259" key="14">
    <source>
        <dbReference type="PROSITE" id="PS51194"/>
    </source>
</evidence>
<dbReference type="PANTHER" id="PTHR47959:SF13">
    <property type="entry name" value="ATP-DEPENDENT RNA HELICASE RHLE"/>
    <property type="match status" value="1"/>
</dbReference>
<feature type="short sequence motif" description="Q motif" evidence="10">
    <location>
        <begin position="1"/>
        <end position="29"/>
    </location>
</feature>
<evidence type="ECO:0000256" key="6">
    <source>
        <dbReference type="ARBA" id="ARBA00022840"/>
    </source>
</evidence>
<keyword evidence="6 11" id="KW-0067">ATP-binding</keyword>
<dbReference type="InterPro" id="IPR050079">
    <property type="entry name" value="DEAD_box_RNA_helicase"/>
</dbReference>
<comment type="catalytic activity">
    <reaction evidence="8">
        <text>ATP + H2O = ADP + phosphate + H(+)</text>
        <dbReference type="Rhea" id="RHEA:13065"/>
        <dbReference type="ChEBI" id="CHEBI:15377"/>
        <dbReference type="ChEBI" id="CHEBI:15378"/>
        <dbReference type="ChEBI" id="CHEBI:30616"/>
        <dbReference type="ChEBI" id="CHEBI:43474"/>
        <dbReference type="ChEBI" id="CHEBI:456216"/>
        <dbReference type="EC" id="3.6.4.13"/>
    </reaction>
</comment>
<dbReference type="SUPFAM" id="SSF52540">
    <property type="entry name" value="P-loop containing nucleoside triphosphate hydrolases"/>
    <property type="match status" value="1"/>
</dbReference>
<evidence type="ECO:0000259" key="15">
    <source>
        <dbReference type="PROSITE" id="PS51195"/>
    </source>
</evidence>
<sequence length="429" mass="46940">MSFNSLGLSDALLKAISKKGYTTPSPIQQKAIPPILEGKDVLASAQTGTGKTAGFTLPILQILSQGQQLRQRPIRALILTPTRELAAQILANIKEYSVFLDLKSTVIFGGVNQNPQVTQLRQGVDILVATPGRLIDLQNQGLISLAKVEILVLDEADRMLDMGFVRDIERIIKVLPTKRQNLMFSATFSTDIKKLAMGILHHPVHVEATPENTTVDAITQIIYPVAKEKKTELIIKLITEGNWKQILVFTRTKQGANKLTESMISAGIKAAAIHGNKGQGARTKALAGFKDGSLTALVATDIAARGLDIPLLPHVVNFELPNIPEDYVHRIGRTGRAGANGEAISLFSPDETVFLRDIEKLVGLNLPKENIKGFEPDPNASKEPIKQGQGRQQRDSTPRKPKTDTTNRSSNNSFGPRRPSQNNDRRSNR</sequence>
<evidence type="ECO:0000256" key="10">
    <source>
        <dbReference type="PROSITE-ProRule" id="PRU00552"/>
    </source>
</evidence>
<dbReference type="InterPro" id="IPR014014">
    <property type="entry name" value="RNA_helicase_DEAD_Q_motif"/>
</dbReference>
<evidence type="ECO:0000256" key="8">
    <source>
        <dbReference type="ARBA" id="ARBA00047984"/>
    </source>
</evidence>
<evidence type="ECO:0000256" key="4">
    <source>
        <dbReference type="ARBA" id="ARBA00022801"/>
    </source>
</evidence>
<evidence type="ECO:0000256" key="11">
    <source>
        <dbReference type="RuleBase" id="RU000492"/>
    </source>
</evidence>
<reference evidence="16 17" key="1">
    <citation type="submission" date="2019-01" db="EMBL/GenBank/DDBJ databases">
        <title>Flavobacterium sp. nov. isolated from arctic soil.</title>
        <authorList>
            <person name="Kim D.-U."/>
        </authorList>
    </citation>
    <scope>NUCLEOTIDE SEQUENCE [LARGE SCALE GENOMIC DNA]</scope>
    <source>
        <strain evidence="16 17">Kopri-42</strain>
    </source>
</reference>
<evidence type="ECO:0000256" key="5">
    <source>
        <dbReference type="ARBA" id="ARBA00022806"/>
    </source>
</evidence>
<dbReference type="SMART" id="SM00490">
    <property type="entry name" value="HELICc"/>
    <property type="match status" value="1"/>
</dbReference>
<evidence type="ECO:0000259" key="13">
    <source>
        <dbReference type="PROSITE" id="PS51192"/>
    </source>
</evidence>
<dbReference type="InterPro" id="IPR027417">
    <property type="entry name" value="P-loop_NTPase"/>
</dbReference>
<dbReference type="RefSeq" id="WP_113665541.1">
    <property type="nucleotide sequence ID" value="NZ_QNVY02000002.1"/>
</dbReference>
<feature type="domain" description="DEAD-box RNA helicase Q" evidence="15">
    <location>
        <begin position="1"/>
        <end position="29"/>
    </location>
</feature>
<dbReference type="PANTHER" id="PTHR47959">
    <property type="entry name" value="ATP-DEPENDENT RNA HELICASE RHLE-RELATED"/>
    <property type="match status" value="1"/>
</dbReference>
<keyword evidence="17" id="KW-1185">Reference proteome</keyword>
<dbReference type="Pfam" id="PF00271">
    <property type="entry name" value="Helicase_C"/>
    <property type="match status" value="1"/>
</dbReference>
<evidence type="ECO:0000313" key="16">
    <source>
        <dbReference type="EMBL" id="RYJ52406.1"/>
    </source>
</evidence>
<dbReference type="Gene3D" id="3.40.50.300">
    <property type="entry name" value="P-loop containing nucleotide triphosphate hydrolases"/>
    <property type="match status" value="2"/>
</dbReference>
<dbReference type="EC" id="3.6.4.13" evidence="1"/>
<dbReference type="InterPro" id="IPR011545">
    <property type="entry name" value="DEAD/DEAH_box_helicase_dom"/>
</dbReference>
<dbReference type="InterPro" id="IPR014001">
    <property type="entry name" value="Helicase_ATP-bd"/>
</dbReference>
<dbReference type="PROSITE" id="PS51194">
    <property type="entry name" value="HELICASE_CTER"/>
    <property type="match status" value="1"/>
</dbReference>
<dbReference type="SMART" id="SM00487">
    <property type="entry name" value="DEXDc"/>
    <property type="match status" value="1"/>
</dbReference>
<feature type="domain" description="Helicase C-terminal" evidence="14">
    <location>
        <begin position="217"/>
        <end position="379"/>
    </location>
</feature>
<dbReference type="GO" id="GO:0042255">
    <property type="term" value="P:ribosome assembly"/>
    <property type="evidence" value="ECO:0007669"/>
    <property type="project" value="UniProtKB-ARBA"/>
</dbReference>
<dbReference type="PROSITE" id="PS51195">
    <property type="entry name" value="Q_MOTIF"/>
    <property type="match status" value="1"/>
</dbReference>
<proteinExistence type="inferred from homology"/>
<evidence type="ECO:0000256" key="9">
    <source>
        <dbReference type="ARBA" id="ARBA00074363"/>
    </source>
</evidence>
<dbReference type="GO" id="GO:0003724">
    <property type="term" value="F:RNA helicase activity"/>
    <property type="evidence" value="ECO:0007669"/>
    <property type="project" value="UniProtKB-EC"/>
</dbReference>
<dbReference type="Pfam" id="PF00270">
    <property type="entry name" value="DEAD"/>
    <property type="match status" value="1"/>
</dbReference>
<evidence type="ECO:0000256" key="7">
    <source>
        <dbReference type="ARBA" id="ARBA00038437"/>
    </source>
</evidence>
<evidence type="ECO:0000256" key="1">
    <source>
        <dbReference type="ARBA" id="ARBA00012552"/>
    </source>
</evidence>
<evidence type="ECO:0000256" key="3">
    <source>
        <dbReference type="ARBA" id="ARBA00022741"/>
    </source>
</evidence>
<comment type="caution">
    <text evidence="16">The sequence shown here is derived from an EMBL/GenBank/DDBJ whole genome shotgun (WGS) entry which is preliminary data.</text>
</comment>
<evidence type="ECO:0000256" key="2">
    <source>
        <dbReference type="ARBA" id="ARBA00022490"/>
    </source>
</evidence>
<dbReference type="GO" id="GO:0005524">
    <property type="term" value="F:ATP binding"/>
    <property type="evidence" value="ECO:0007669"/>
    <property type="project" value="UniProtKB-KW"/>
</dbReference>
<accession>A0A482TXX8</accession>
<feature type="domain" description="Helicase ATP-binding" evidence="13">
    <location>
        <begin position="32"/>
        <end position="206"/>
    </location>
</feature>
<keyword evidence="2" id="KW-0963">Cytoplasm</keyword>
<dbReference type="OrthoDB" id="9785240at2"/>